<feature type="compositionally biased region" description="Basic and acidic residues" evidence="3">
    <location>
        <begin position="144"/>
        <end position="154"/>
    </location>
</feature>
<dbReference type="eggNOG" id="KOG3694">
    <property type="taxonomic scope" value="Eukaryota"/>
</dbReference>
<dbReference type="HOGENOM" id="CLU_001013_1_0_1"/>
<dbReference type="CDD" id="cd01169">
    <property type="entry name" value="HMPP_kinase"/>
    <property type="match status" value="1"/>
</dbReference>
<dbReference type="Pfam" id="PF02185">
    <property type="entry name" value="HR1"/>
    <property type="match status" value="1"/>
</dbReference>
<dbReference type="eggNOG" id="KOG2598">
    <property type="taxonomic scope" value="Eukaryota"/>
</dbReference>
<sequence length="1857" mass="205683">MLSASANPSQKQQAQTTSTSSQQPQPPSGRPSLDRGDGLQPPAPNAGGRNLSASAVSFVSRGPSLNPSPAAPGSFSSDLRSLNVSRAGVRPPDMFPPDKFGDDDSLTAHERTIAYLREALSRELKIKEGSENMLEALNSKKAKQTKEQRQRVEAELASSNQRIKELRQRLTEAQRSRAAPTTPTRSRTDGGLFPGSGGFRSPPSASRSGAGSDADEPFESPTYALTELLQALEVGGMTSDYYVSRANSLVDLFKRHPALKYDLVWPIFGRRMQSLLLSESREVVAAAYRMMRYAITDINSLRVMRSLNTDYLVTWSLIKDRKADVEREQALKFVRAFLDVKDGVREISRAVVRAIAAVAEEPDERLRPICLETLAEILVHDPQLVIASGGLAPLKDALADGSYKALESLTAAFLYLLDSPHRRKFLRPGNELEVLFTAFTDELVSNERFLKQSAKCIASALKTWPGLMTLSMYNFRAIKSMISSMVAQTGPIRETILDLIFSLLRIKPPAWANSFLAGRRLTTYGRVANLRATTVTKPSSNANDLDDEEGGDEQNFVEHYTALLLAVFIKCGLVPALLKLTQDNDNQPLRRKSTLLIGEVLRLASRLLPPSWNSELHLLPELFIAAAKLRDEAHFIATGVIYQISSVNKTLYRTTPLSSLPSSHHALDIGSLDDHPKSNVAVNTDEGTFRQLIIESNVLNSSNYNKWNWEVIQRIIEGPLTNGKRLEEAIKASKFMKRIMSFYRPFKYKFSEVKSSRNSQKYVRAGCSLMHALLQSNEGVKYLSDNKLLRQIAECIAQCDPTSGLTAQDPMFSKDRLADTLCGGYFPMLGVLSGDVKGMQMLDRWRIFNMLYRILDLKQRPDLIKLMLSNFDYSLQGHPRVLLSKALTAGTKEIRIYATNVLRKYATRPAVSIPGQEPNDSKWAIQLLVTQLYDPEIEVCATAVKILEKACNTKNNLEYIVECRPALDHLGEIGAPLLLRFLSTSIGYHYLDGLDYISNEMDDWFLGRNDTYVSVVEASLARAFLEPPQQEDHANRLSVFEDDQEMEVDAHVPPHFYRELTRTEEGCKLLSEKGHFDEFAATIREYGMQSEDPELIVKVKGCLWAVGNVGSMELGAPFLESCDVVEQIIKIAQSHPVMSLRGTAFFVLGLISRSIHGLEILAENGWDSNTNILGHSLGLCIPTDLSQFFSLEPWQHIPVTAIDLPDSQKTEKGDLWISPPPLPGHSRPSISSRSRSQSLLQSVQEEDPNMDNETITSDGFPPHAVFDPDPTNQRILELIVDMSNLVLYRRARAELLQIKAQQSSQSKKGMRSCVGGAGGNAPNSFSQPGLFRKVLMLLECRYYRLADRNMIVGLFDKSVLRTVVYEEDRTGAGGAGRGSMLSSNEEESEMDEVSRNGGDQEAGATRPKAPVDAPGGAKNEGNEAGSDDDDEQSNVNDNDQDRETREQKEDEQNGEQNEHEDDEDEDGQGVDGSGDNEQRAERQRSVSDPSAAFKRRAAHGCYAMTATTALTAQNTKGVYAIYQVPPEFLRKQIDAVIEDVGVDVVKTGMLASAASIETITQAIEYHKVSTIVVDPVMIATTGACLLPIEALNALRTRLLPHATIVTPNVPEALKLLSGLPSSSATDEPTIPQAVQSVADLEILARIIARRLGPQWVLVKGGHCPFRKDGTVAKEEEERELVVDVLVGRKQRNEDDGELIQFARANSLSAYKARVTQDIATSASIVTHIFNEMELHIKYCKDFGISREEMESAEENKACTAYTRYVLDIGQSQDWLALQVAMAPCMLGYAAIAKQLYADSRSKREGNIYWSWVENYIGEDYSAAVKAGSDGDWLLGDVQLELSRYGVADSKRAEREQG</sequence>
<dbReference type="GO" id="GO:0031932">
    <property type="term" value="C:TORC2 complex"/>
    <property type="evidence" value="ECO:0007669"/>
    <property type="project" value="InterPro"/>
</dbReference>
<keyword evidence="5" id="KW-0808">Transferase</keyword>
<dbReference type="Proteomes" id="UP000008066">
    <property type="component" value="Unassembled WGS sequence"/>
</dbReference>
<feature type="region of interest" description="Disordered" evidence="3">
    <location>
        <begin position="1210"/>
        <end position="1250"/>
    </location>
</feature>
<feature type="compositionally biased region" description="Basic and acidic residues" evidence="3">
    <location>
        <begin position="162"/>
        <end position="175"/>
    </location>
</feature>
<dbReference type="OrthoDB" id="271111at2759"/>
<dbReference type="Gene3D" id="1.25.10.10">
    <property type="entry name" value="Leucine-rich Repeat Variant"/>
    <property type="match status" value="1"/>
</dbReference>
<proteinExistence type="inferred from homology"/>
<evidence type="ECO:0000313" key="6">
    <source>
        <dbReference type="Proteomes" id="UP000008066"/>
    </source>
</evidence>
<dbReference type="SUPFAM" id="SSF48613">
    <property type="entry name" value="Heme oxygenase-like"/>
    <property type="match status" value="1"/>
</dbReference>
<protein>
    <submittedName>
        <fullName evidence="5">Hmp-phosphate kinase (HMP-P kinase)-like protein</fullName>
    </submittedName>
</protein>
<evidence type="ECO:0000256" key="1">
    <source>
        <dbReference type="ARBA" id="ARBA00008878"/>
    </source>
</evidence>
<name>G0SFM3_CHATD</name>
<dbReference type="STRING" id="759272.G0SFM3"/>
<keyword evidence="6" id="KW-1185">Reference proteome</keyword>
<dbReference type="Pfam" id="PF14663">
    <property type="entry name" value="RasGEF_N_2"/>
    <property type="match status" value="1"/>
</dbReference>
<dbReference type="Gene3D" id="1.10.287.160">
    <property type="entry name" value="HR1 repeat"/>
    <property type="match status" value="1"/>
</dbReference>
<dbReference type="GO" id="GO:0008972">
    <property type="term" value="F:phosphomethylpyrimidine kinase activity"/>
    <property type="evidence" value="ECO:0007669"/>
    <property type="project" value="InterPro"/>
</dbReference>
<dbReference type="InterPro" id="IPR016084">
    <property type="entry name" value="Haem_Oase-like_multi-hlx"/>
</dbReference>
<dbReference type="SMART" id="SM01310">
    <property type="entry name" value="RICTOR_V"/>
    <property type="match status" value="1"/>
</dbReference>
<dbReference type="SUPFAM" id="SSF53613">
    <property type="entry name" value="Ribokinase-like"/>
    <property type="match status" value="1"/>
</dbReference>
<dbReference type="Pfam" id="PF14664">
    <property type="entry name" value="RICTOR_N"/>
    <property type="match status" value="1"/>
</dbReference>
<dbReference type="Pfam" id="PF14666">
    <property type="entry name" value="RICTOR_M"/>
    <property type="match status" value="1"/>
</dbReference>
<dbReference type="Pfam" id="PF14668">
    <property type="entry name" value="RICTOR_V"/>
    <property type="match status" value="1"/>
</dbReference>
<dbReference type="SUPFAM" id="SSF46585">
    <property type="entry name" value="HR1 repeat"/>
    <property type="match status" value="1"/>
</dbReference>
<dbReference type="CDD" id="cd19367">
    <property type="entry name" value="TenA_C_ScTHI20-like"/>
    <property type="match status" value="1"/>
</dbReference>
<dbReference type="GO" id="GO:0038203">
    <property type="term" value="P:TORC2 signaling"/>
    <property type="evidence" value="ECO:0007669"/>
    <property type="project" value="TreeGrafter"/>
</dbReference>
<organism evidence="6">
    <name type="scientific">Chaetomium thermophilum (strain DSM 1495 / CBS 144.50 / IMI 039719)</name>
    <name type="common">Thermochaetoides thermophila</name>
    <dbReference type="NCBI Taxonomy" id="759272"/>
    <lineage>
        <taxon>Eukaryota</taxon>
        <taxon>Fungi</taxon>
        <taxon>Dikarya</taxon>
        <taxon>Ascomycota</taxon>
        <taxon>Pezizomycotina</taxon>
        <taxon>Sordariomycetes</taxon>
        <taxon>Sordariomycetidae</taxon>
        <taxon>Sordariales</taxon>
        <taxon>Chaetomiaceae</taxon>
        <taxon>Thermochaetoides</taxon>
    </lineage>
</organism>
<dbReference type="SMART" id="SM01308">
    <property type="entry name" value="RICTOR_N"/>
    <property type="match status" value="1"/>
</dbReference>
<dbReference type="InterPro" id="IPR036274">
    <property type="entry name" value="HR1_rpt_sf"/>
</dbReference>
<dbReference type="PANTHER" id="PTHR13298">
    <property type="entry name" value="CYTOSOLIC REGULATOR PIANISSIMO"/>
    <property type="match status" value="1"/>
</dbReference>
<feature type="compositionally biased region" description="Acidic residues" evidence="3">
    <location>
        <begin position="1458"/>
        <end position="1468"/>
    </location>
</feature>
<dbReference type="PANTHER" id="PTHR13298:SF11">
    <property type="entry name" value="RAPAMYCIN-INSENSITIVE COMPANION OF MTOR"/>
    <property type="match status" value="1"/>
</dbReference>
<dbReference type="InterPro" id="IPR029453">
    <property type="entry name" value="Rictor_IV"/>
</dbReference>
<dbReference type="GeneID" id="18261174"/>
<feature type="compositionally biased region" description="Low complexity" evidence="3">
    <location>
        <begin position="1226"/>
        <end position="1242"/>
    </location>
</feature>
<feature type="compositionally biased region" description="Low complexity" evidence="3">
    <location>
        <begin position="199"/>
        <end position="212"/>
    </location>
</feature>
<comment type="similarity">
    <text evidence="1">Belongs to the RICTOR family.</text>
</comment>
<dbReference type="OMA" id="TAQDPMF"/>
<dbReference type="PROSITE" id="PS51860">
    <property type="entry name" value="REM_1"/>
    <property type="match status" value="1"/>
</dbReference>
<feature type="compositionally biased region" description="Basic and acidic residues" evidence="3">
    <location>
        <begin position="1476"/>
        <end position="1485"/>
    </location>
</feature>
<dbReference type="RefSeq" id="XP_006697406.1">
    <property type="nucleotide sequence ID" value="XM_006697343.1"/>
</dbReference>
<dbReference type="Pfam" id="PF08543">
    <property type="entry name" value="Phos_pyr_kin"/>
    <property type="match status" value="1"/>
</dbReference>
<feature type="compositionally biased region" description="Low complexity" evidence="3">
    <location>
        <begin position="176"/>
        <end position="191"/>
    </location>
</feature>
<dbReference type="SUPFAM" id="SSF48371">
    <property type="entry name" value="ARM repeat"/>
    <property type="match status" value="1"/>
</dbReference>
<evidence type="ECO:0000256" key="2">
    <source>
        <dbReference type="PROSITE-ProRule" id="PRU01207"/>
    </source>
</evidence>
<evidence type="ECO:0000259" key="4">
    <source>
        <dbReference type="PROSITE" id="PS51860"/>
    </source>
</evidence>
<dbReference type="Gene3D" id="3.40.1190.20">
    <property type="match status" value="1"/>
</dbReference>
<dbReference type="SMART" id="SM00742">
    <property type="entry name" value="Hr1"/>
    <property type="match status" value="1"/>
</dbReference>
<feature type="compositionally biased region" description="Polar residues" evidence="3">
    <location>
        <begin position="51"/>
        <end position="67"/>
    </location>
</feature>
<dbReference type="InterPro" id="IPR029451">
    <property type="entry name" value="RICTOR_M"/>
</dbReference>
<dbReference type="EMBL" id="GL988047">
    <property type="protein sequence ID" value="EGS17788.1"/>
    <property type="molecule type" value="Genomic_DNA"/>
</dbReference>
<feature type="region of interest" description="Disordered" evidence="3">
    <location>
        <begin position="1"/>
        <end position="105"/>
    </location>
</feature>
<evidence type="ECO:0000313" key="5">
    <source>
        <dbReference type="EMBL" id="EGS17788.1"/>
    </source>
</evidence>
<gene>
    <name evidence="5" type="ORF">CTHT_0071360</name>
</gene>
<keyword evidence="2" id="KW-0175">Coiled coil</keyword>
<dbReference type="InterPro" id="IPR029056">
    <property type="entry name" value="Ribokinase-like"/>
</dbReference>
<feature type="compositionally biased region" description="Basic and acidic residues" evidence="3">
    <location>
        <begin position="1439"/>
        <end position="1451"/>
    </location>
</feature>
<dbReference type="InterPro" id="IPR029452">
    <property type="entry name" value="RICTOR_V"/>
</dbReference>
<accession>G0SFM3</accession>
<feature type="compositionally biased region" description="Polar residues" evidence="3">
    <location>
        <begin position="74"/>
        <end position="84"/>
    </location>
</feature>
<keyword evidence="5" id="KW-0418">Kinase</keyword>
<feature type="compositionally biased region" description="Low complexity" evidence="3">
    <location>
        <begin position="8"/>
        <end position="23"/>
    </location>
</feature>
<dbReference type="SMART" id="SM01307">
    <property type="entry name" value="RICTOR_M"/>
    <property type="match status" value="1"/>
</dbReference>
<dbReference type="GO" id="GO:0009228">
    <property type="term" value="P:thiamine biosynthetic process"/>
    <property type="evidence" value="ECO:0007669"/>
    <property type="project" value="InterPro"/>
</dbReference>
<dbReference type="InterPro" id="IPR011989">
    <property type="entry name" value="ARM-like"/>
</dbReference>
<reference evidence="5 6" key="1">
    <citation type="journal article" date="2011" name="Cell">
        <title>Insight into structure and assembly of the nuclear pore complex by utilizing the genome of a eukaryotic thermophile.</title>
        <authorList>
            <person name="Amlacher S."/>
            <person name="Sarges P."/>
            <person name="Flemming D."/>
            <person name="van Noort V."/>
            <person name="Kunze R."/>
            <person name="Devos D.P."/>
            <person name="Arumugam M."/>
            <person name="Bork P."/>
            <person name="Hurt E."/>
        </authorList>
    </citation>
    <scope>NUCLEOTIDE SEQUENCE [LARGE SCALE GENOMIC DNA]</scope>
    <source>
        <strain evidence="6">DSM 1495 / CBS 144.50 / IMI 039719</strain>
    </source>
</reference>
<dbReference type="SMART" id="SM01303">
    <property type="entry name" value="RasGEF_N_2"/>
    <property type="match status" value="1"/>
</dbReference>
<dbReference type="InterPro" id="IPR004399">
    <property type="entry name" value="HMP/HMP-P_kinase_dom"/>
</dbReference>
<dbReference type="KEGG" id="cthr:CTHT_0071360"/>
<dbReference type="Gene3D" id="1.20.910.10">
    <property type="entry name" value="Heme oxygenase-like"/>
    <property type="match status" value="1"/>
</dbReference>
<feature type="region of interest" description="Disordered" evidence="3">
    <location>
        <begin position="1370"/>
        <end position="1492"/>
    </location>
</feature>
<dbReference type="Pfam" id="PF03070">
    <property type="entry name" value="TENA_THI-4"/>
    <property type="match status" value="1"/>
</dbReference>
<dbReference type="InterPro" id="IPR028268">
    <property type="entry name" value="Pianissimo_fam"/>
</dbReference>
<dbReference type="InterPro" id="IPR028267">
    <property type="entry name" value="Pianissimo_N"/>
</dbReference>
<dbReference type="InterPro" id="IPR004305">
    <property type="entry name" value="Thiaminase-2/PQQC"/>
</dbReference>
<dbReference type="InterPro" id="IPR013749">
    <property type="entry name" value="PM/HMP-P_kinase-1"/>
</dbReference>
<evidence type="ECO:0000256" key="3">
    <source>
        <dbReference type="SAM" id="MobiDB-lite"/>
    </source>
</evidence>
<dbReference type="InterPro" id="IPR011072">
    <property type="entry name" value="HR1_rho-bd"/>
</dbReference>
<feature type="domain" description="REM-1" evidence="4">
    <location>
        <begin position="93"/>
        <end position="179"/>
    </location>
</feature>
<dbReference type="InterPro" id="IPR016024">
    <property type="entry name" value="ARM-type_fold"/>
</dbReference>
<feature type="region of interest" description="Disordered" evidence="3">
    <location>
        <begin position="137"/>
        <end position="217"/>
    </location>
</feature>